<dbReference type="Proteomes" id="UP000037515">
    <property type="component" value="Unassembled WGS sequence"/>
</dbReference>
<feature type="transmembrane region" description="Helical" evidence="1">
    <location>
        <begin position="124"/>
        <end position="142"/>
    </location>
</feature>
<proteinExistence type="predicted"/>
<accession>A0A0M0HNH8</accession>
<feature type="transmembrane region" description="Helical" evidence="1">
    <location>
        <begin position="188"/>
        <end position="206"/>
    </location>
</feature>
<dbReference type="InterPro" id="IPR043130">
    <property type="entry name" value="CDP-OH_PTrfase_TM_dom"/>
</dbReference>
<dbReference type="RefSeq" id="WP_053395595.1">
    <property type="nucleotide sequence ID" value="NZ_LHPJ01000007.1"/>
</dbReference>
<evidence type="ECO:0000313" key="2">
    <source>
        <dbReference type="EMBL" id="KOO03604.1"/>
    </source>
</evidence>
<keyword evidence="1" id="KW-0812">Transmembrane</keyword>
<evidence type="ECO:0000313" key="3">
    <source>
        <dbReference type="Proteomes" id="UP000037515"/>
    </source>
</evidence>
<dbReference type="OrthoDB" id="1034332at2"/>
<dbReference type="AlphaFoldDB" id="A0A0M0HNH8"/>
<keyword evidence="3" id="KW-1185">Reference proteome</keyword>
<dbReference type="PATRIC" id="fig|693.5.peg.1980"/>
<feature type="transmembrane region" description="Helical" evidence="1">
    <location>
        <begin position="37"/>
        <end position="55"/>
    </location>
</feature>
<dbReference type="GO" id="GO:0016740">
    <property type="term" value="F:transferase activity"/>
    <property type="evidence" value="ECO:0007669"/>
    <property type="project" value="UniProtKB-KW"/>
</dbReference>
<protein>
    <submittedName>
        <fullName evidence="2">CDP-diacylglycerol--glycerol-3-phosphate 3-phosphatidyltransferase</fullName>
    </submittedName>
</protein>
<gene>
    <name evidence="2" type="ORF">AKJ17_09675</name>
</gene>
<comment type="caution">
    <text evidence="2">The sequence shown here is derived from an EMBL/GenBank/DDBJ whole genome shotgun (WGS) entry which is preliminary data.</text>
</comment>
<reference evidence="3" key="1">
    <citation type="submission" date="2015-08" db="EMBL/GenBank/DDBJ databases">
        <title>Vibrio galatheae sp. nov., a novel member of the Vibrionaceae family isolated from the Solomon Islands.</title>
        <authorList>
            <person name="Giubergia S."/>
            <person name="Machado H."/>
            <person name="Mateiu R.V."/>
            <person name="Gram L."/>
        </authorList>
    </citation>
    <scope>NUCLEOTIDE SEQUENCE [LARGE SCALE GENOMIC DNA]</scope>
    <source>
        <strain evidence="3">DSM 19584</strain>
    </source>
</reference>
<dbReference type="EMBL" id="LHPJ01000007">
    <property type="protein sequence ID" value="KOO03604.1"/>
    <property type="molecule type" value="Genomic_DNA"/>
</dbReference>
<evidence type="ECO:0000256" key="1">
    <source>
        <dbReference type="SAM" id="Phobius"/>
    </source>
</evidence>
<name>A0A0M0HNH8_VIBNE</name>
<feature type="transmembrane region" description="Helical" evidence="1">
    <location>
        <begin position="163"/>
        <end position="182"/>
    </location>
</feature>
<dbReference type="Gene3D" id="1.20.120.1760">
    <property type="match status" value="1"/>
</dbReference>
<dbReference type="STRING" id="693.AKJ17_09675"/>
<keyword evidence="1" id="KW-0472">Membrane</keyword>
<keyword evidence="1" id="KW-1133">Transmembrane helix</keyword>
<organism evidence="2 3">
    <name type="scientific">Vibrio nereis</name>
    <dbReference type="NCBI Taxonomy" id="693"/>
    <lineage>
        <taxon>Bacteria</taxon>
        <taxon>Pseudomonadati</taxon>
        <taxon>Pseudomonadota</taxon>
        <taxon>Gammaproteobacteria</taxon>
        <taxon>Vibrionales</taxon>
        <taxon>Vibrionaceae</taxon>
        <taxon>Vibrio</taxon>
    </lineage>
</organism>
<sequence length="227" mass="24829">MEQQDQSNRRPLAVRSLSITKRISVWLAQKNITPNQISLLSIAVAALGLLVAIVHHNSPSIVWLFVFPVTIQLRLLCNLFDGMVAVEGGKQSPAGELFNDAPDRIADLMFILGAGFIAQNEYALHLAWLAGALAIMTAYIRVLGVSMGCQADFRGPMAKQHRMALLTFTSLIMAAAQAFGYFWPASLYLMDSALVVITLGCVATCWRRLAQIYCIKNASALTEADDE</sequence>
<keyword evidence="2" id="KW-0808">Transferase</keyword>